<gene>
    <name evidence="5" type="ORF">OCK74_02110</name>
</gene>
<dbReference type="Gene3D" id="2.60.40.1180">
    <property type="entry name" value="Golgi alpha-mannosidase II"/>
    <property type="match status" value="2"/>
</dbReference>
<dbReference type="InterPro" id="IPR048395">
    <property type="entry name" value="Glyco_hydro_31_C"/>
</dbReference>
<feature type="domain" description="Fibronectin type-III" evidence="4">
    <location>
        <begin position="860"/>
        <end position="943"/>
    </location>
</feature>
<dbReference type="CDD" id="cd06596">
    <property type="entry name" value="GH31_CPE1046"/>
    <property type="match status" value="1"/>
</dbReference>
<dbReference type="CDD" id="cd00063">
    <property type="entry name" value="FN3"/>
    <property type="match status" value="1"/>
</dbReference>
<dbReference type="InterPro" id="IPR000421">
    <property type="entry name" value="FA58C"/>
</dbReference>
<protein>
    <submittedName>
        <fullName evidence="5">DUF5110 domain-containing protein</fullName>
    </submittedName>
</protein>
<dbReference type="SUPFAM" id="SSF49265">
    <property type="entry name" value="Fibronectin type III"/>
    <property type="match status" value="1"/>
</dbReference>
<dbReference type="EMBL" id="JAOTIF010000001">
    <property type="protein sequence ID" value="MCU7547885.1"/>
    <property type="molecule type" value="Genomic_DNA"/>
</dbReference>
<dbReference type="PANTHER" id="PTHR43863">
    <property type="entry name" value="HYDROLASE, PUTATIVE (AFU_ORTHOLOGUE AFUA_1G03140)-RELATED"/>
    <property type="match status" value="1"/>
</dbReference>
<feature type="signal peptide" evidence="2">
    <location>
        <begin position="1"/>
        <end position="27"/>
    </location>
</feature>
<dbReference type="Pfam" id="PF00754">
    <property type="entry name" value="F5_F8_type_C"/>
    <property type="match status" value="1"/>
</dbReference>
<dbReference type="Pfam" id="PF13802">
    <property type="entry name" value="Gal_mutarotas_2"/>
    <property type="match status" value="1"/>
</dbReference>
<dbReference type="InterPro" id="IPR003961">
    <property type="entry name" value="FN3_dom"/>
</dbReference>
<dbReference type="InterPro" id="IPR025887">
    <property type="entry name" value="Glyco_hydro_31_N_dom"/>
</dbReference>
<dbReference type="Gene3D" id="2.60.40.1760">
    <property type="entry name" value="glycosyl hydrolase (family 31)"/>
    <property type="match status" value="1"/>
</dbReference>
<feature type="chain" id="PRO_5040902604" evidence="2">
    <location>
        <begin position="28"/>
        <end position="1281"/>
    </location>
</feature>
<dbReference type="GO" id="GO:0004553">
    <property type="term" value="F:hydrolase activity, hydrolyzing O-glycosyl compounds"/>
    <property type="evidence" value="ECO:0007669"/>
    <property type="project" value="InterPro"/>
</dbReference>
<dbReference type="InterPro" id="IPR013783">
    <property type="entry name" value="Ig-like_fold"/>
</dbReference>
<sequence>MKRKSQLSILLFFFLTFWVLSAFKATAQNPNGSNPKLQQDTLRIVNAEKINATTVEVRLSNQQRMLLDFYGDNIFRLFYDKTVSTFRDPEAQPSAKILVDSPRKAISKLQVSSNSNKINISTGKINIELEKASTRLKIFNKENKQVVETLAPVQFDKKQVTLELKENPQEYFYGGGVQNGRFSHKGKMIAIENQNSWTDEGVASPTPFYWSTNGYGLMWHTFKKGKYDFGAKRKGVVILSHETNYLDVFFMIDQKPVSLLNDFYQLTGHPVLLPKFGFYEGHLNAYNRDYWKEDTNGILFEDGRRYKESQKDNGGIKESLNGEKNNYQFSARAVVDRYKAYDMPLGWILPNDGYGAGYGQTSQLDSNILNLKSFGDYARQQGVQIGLWTQSDLHPKDGVSALLQRDIVKETGVAGVRVLKTDVAWVGQGYSFGLNGVSDVAKITPLHGNNARPFIISLDGWAGTQRYATIWTGDQTGGQWEYIRFHIPTYLGSGLSGQPNITSDMDGIFGGRNPIVNTRDFQWKAFTPMQLNMDGWGANEKYPHALNEPTTSINRTYLKLKSELIPYAYSIAKQAVNGLPTMRALFLDYPNQYTLGKSTQYEYLYGPSFLIAPIYMATKSDKEGNDIRNGIYLPTGTWIDYFSGDVYEGGCILNYFEAPIWKLPVFVKSGAIIPMTNPNNNVSGIDKGLRIYEVYPAGKTSFTEYDDDGLTQDYKEGKGATTLIQSSVANNTAIITVHPTKANFSGFVKSKTTEFRINLTQQPTAVSVKVGTKTVRLTRAASKENFVNSTNIYFYDAAPNMNQFATKGSEFEKVKMIKNPQLLVKVAATDIIANAVMLTINGFRFEPADHLHKLSGVITAPVKAQVLDSNTEAYTLKPTWSRVSNADYYEIEFNGQRYMNIRDTGLLFGDLRPETKYSFKLRSVNKTGSSAWKEFSAITKKNPLEFAIKNIVAENTVPDQGGSKISKLFDFDESSMWHTKWGAKAVPFDIVMDLMSVNQLDKIQYLPRDKGNGILLKGSIFYSMDKINWKEAGFFDWAVNGDTKEFIFNNHPTARYIKISVTSGVGDYGSGRELYVFRVPGSESFIPGDINNDHRIDDNDLTSYINYTGLRKGDNDFEGYVSKGDVNKNDLIDAFDISNVATRLDGVVNSDQKDNLSGKLEISTDKISYNKDEVVEIKVNGVNLNSVNALSFALPYNQQDFEFVGIVPVNVKNMENMTNDRLHSNGKKALYPTFVNIGDEEPLEGTAELFVIKLKAKRKVDFDLKPIDGILVDKHLNTVKF</sequence>
<dbReference type="PROSITE" id="PS50022">
    <property type="entry name" value="FA58C_3"/>
    <property type="match status" value="1"/>
</dbReference>
<dbReference type="InterPro" id="IPR008979">
    <property type="entry name" value="Galactose-bd-like_sf"/>
</dbReference>
<dbReference type="SUPFAM" id="SSF63446">
    <property type="entry name" value="Type I dockerin domain"/>
    <property type="match status" value="1"/>
</dbReference>
<dbReference type="SUPFAM" id="SSF74650">
    <property type="entry name" value="Galactose mutarotase-like"/>
    <property type="match status" value="1"/>
</dbReference>
<comment type="similarity">
    <text evidence="1">Belongs to the glycosyl hydrolase 31 family.</text>
</comment>
<dbReference type="Pfam" id="PF01055">
    <property type="entry name" value="Glyco_hydro_31_2nd"/>
    <property type="match status" value="1"/>
</dbReference>
<proteinExistence type="inferred from homology"/>
<evidence type="ECO:0000259" key="4">
    <source>
        <dbReference type="PROSITE" id="PS50853"/>
    </source>
</evidence>
<dbReference type="InterPro" id="IPR051816">
    <property type="entry name" value="Glycosyl_Hydrolase_31"/>
</dbReference>
<dbReference type="GO" id="GO:0030246">
    <property type="term" value="F:carbohydrate binding"/>
    <property type="evidence" value="ECO:0007669"/>
    <property type="project" value="InterPro"/>
</dbReference>
<keyword evidence="6" id="KW-1185">Reference proteome</keyword>
<dbReference type="PROSITE" id="PS50853">
    <property type="entry name" value="FN3"/>
    <property type="match status" value="1"/>
</dbReference>
<dbReference type="SUPFAM" id="SSF49785">
    <property type="entry name" value="Galactose-binding domain-like"/>
    <property type="match status" value="1"/>
</dbReference>
<dbReference type="InterPro" id="IPR033403">
    <property type="entry name" value="DUF5110"/>
</dbReference>
<dbReference type="Gene3D" id="2.60.40.10">
    <property type="entry name" value="Immunoglobulins"/>
    <property type="match status" value="1"/>
</dbReference>
<evidence type="ECO:0000256" key="1">
    <source>
        <dbReference type="ARBA" id="ARBA00007806"/>
    </source>
</evidence>
<dbReference type="SUPFAM" id="SSF51445">
    <property type="entry name" value="(Trans)glycosidases"/>
    <property type="match status" value="1"/>
</dbReference>
<dbReference type="Gene3D" id="3.20.20.80">
    <property type="entry name" value="Glycosidases"/>
    <property type="match status" value="1"/>
</dbReference>
<dbReference type="CDD" id="cd14752">
    <property type="entry name" value="GH31_N"/>
    <property type="match status" value="1"/>
</dbReference>
<accession>A0A9X2XSW6</accession>
<dbReference type="Proteomes" id="UP001155483">
    <property type="component" value="Unassembled WGS sequence"/>
</dbReference>
<dbReference type="PROSITE" id="PS00018">
    <property type="entry name" value="EF_HAND_1"/>
    <property type="match status" value="1"/>
</dbReference>
<comment type="caution">
    <text evidence="5">The sequence shown here is derived from an EMBL/GenBank/DDBJ whole genome shotgun (WGS) entry which is preliminary data.</text>
</comment>
<dbReference type="PANTHER" id="PTHR43863:SF2">
    <property type="entry name" value="MALTASE-GLUCOAMYLASE"/>
    <property type="match status" value="1"/>
</dbReference>
<evidence type="ECO:0000259" key="3">
    <source>
        <dbReference type="PROSITE" id="PS50022"/>
    </source>
</evidence>
<dbReference type="SUPFAM" id="SSF49384">
    <property type="entry name" value="Carbohydrate-binding domain"/>
    <property type="match status" value="1"/>
</dbReference>
<dbReference type="Pfam" id="PF17137">
    <property type="entry name" value="DUF5110"/>
    <property type="match status" value="1"/>
</dbReference>
<dbReference type="InterPro" id="IPR018247">
    <property type="entry name" value="EF_Hand_1_Ca_BS"/>
</dbReference>
<feature type="domain" description="F5/8 type C" evidence="3">
    <location>
        <begin position="936"/>
        <end position="1079"/>
    </location>
</feature>
<reference evidence="5" key="1">
    <citation type="submission" date="2022-09" db="EMBL/GenBank/DDBJ databases">
        <authorList>
            <person name="Yuan C."/>
            <person name="Ke Z."/>
        </authorList>
    </citation>
    <scope>NUCLEOTIDE SEQUENCE</scope>
    <source>
        <strain evidence="5">LB-8</strain>
    </source>
</reference>
<evidence type="ECO:0000313" key="5">
    <source>
        <dbReference type="EMBL" id="MCU7547885.1"/>
    </source>
</evidence>
<dbReference type="SUPFAM" id="SSF51011">
    <property type="entry name" value="Glycosyl hydrolase domain"/>
    <property type="match status" value="1"/>
</dbReference>
<dbReference type="InterPro" id="IPR008965">
    <property type="entry name" value="CBM2/CBM3_carb-bd_dom_sf"/>
</dbReference>
<dbReference type="RefSeq" id="WP_279295329.1">
    <property type="nucleotide sequence ID" value="NZ_JAOTIF010000001.1"/>
</dbReference>
<dbReference type="Gene3D" id="2.60.40.680">
    <property type="match status" value="1"/>
</dbReference>
<name>A0A9X2XSW6_9BACT</name>
<dbReference type="InterPro" id="IPR036116">
    <property type="entry name" value="FN3_sf"/>
</dbReference>
<evidence type="ECO:0000256" key="2">
    <source>
        <dbReference type="SAM" id="SignalP"/>
    </source>
</evidence>
<dbReference type="InterPro" id="IPR013780">
    <property type="entry name" value="Glyco_hydro_b"/>
</dbReference>
<organism evidence="5 6">
    <name type="scientific">Paraflavisolibacter caeni</name>
    <dbReference type="NCBI Taxonomy" id="2982496"/>
    <lineage>
        <taxon>Bacteria</taxon>
        <taxon>Pseudomonadati</taxon>
        <taxon>Bacteroidota</taxon>
        <taxon>Chitinophagia</taxon>
        <taxon>Chitinophagales</taxon>
        <taxon>Chitinophagaceae</taxon>
        <taxon>Paraflavisolibacter</taxon>
    </lineage>
</organism>
<dbReference type="GO" id="GO:0000272">
    <property type="term" value="P:polysaccharide catabolic process"/>
    <property type="evidence" value="ECO:0007669"/>
    <property type="project" value="InterPro"/>
</dbReference>
<reference evidence="5" key="2">
    <citation type="submission" date="2023-04" db="EMBL/GenBank/DDBJ databases">
        <title>Paracnuella aquatica gen. nov., sp. nov., a member of the family Chitinophagaceae isolated from a hot spring.</title>
        <authorList>
            <person name="Wang C."/>
        </authorList>
    </citation>
    <scope>NUCLEOTIDE SEQUENCE</scope>
    <source>
        <strain evidence="5">LB-8</strain>
    </source>
</reference>
<dbReference type="InterPro" id="IPR017853">
    <property type="entry name" value="GH"/>
</dbReference>
<dbReference type="Gene3D" id="2.60.120.260">
    <property type="entry name" value="Galactose-binding domain-like"/>
    <property type="match status" value="1"/>
</dbReference>
<dbReference type="InterPro" id="IPR000322">
    <property type="entry name" value="Glyco_hydro_31_TIM"/>
</dbReference>
<evidence type="ECO:0000313" key="6">
    <source>
        <dbReference type="Proteomes" id="UP001155483"/>
    </source>
</evidence>
<dbReference type="InterPro" id="IPR036439">
    <property type="entry name" value="Dockerin_dom_sf"/>
</dbReference>
<dbReference type="Pfam" id="PF21365">
    <property type="entry name" value="Glyco_hydro_31_3rd"/>
    <property type="match status" value="1"/>
</dbReference>
<keyword evidence="2" id="KW-0732">Signal</keyword>
<dbReference type="InterPro" id="IPR011013">
    <property type="entry name" value="Gal_mutarotase_sf_dom"/>
</dbReference>